<keyword evidence="3 8" id="KW-0812">Transmembrane</keyword>
<name>A0A9P9AGW7_9HYPO</name>
<organism evidence="10 11">
    <name type="scientific">Thelonectria olida</name>
    <dbReference type="NCBI Taxonomy" id="1576542"/>
    <lineage>
        <taxon>Eukaryota</taxon>
        <taxon>Fungi</taxon>
        <taxon>Dikarya</taxon>
        <taxon>Ascomycota</taxon>
        <taxon>Pezizomycotina</taxon>
        <taxon>Sordariomycetes</taxon>
        <taxon>Hypocreomycetidae</taxon>
        <taxon>Hypocreales</taxon>
        <taxon>Nectriaceae</taxon>
        <taxon>Thelonectria</taxon>
    </lineage>
</organism>
<protein>
    <recommendedName>
        <fullName evidence="9">TM2 domain-containing protein</fullName>
    </recommendedName>
</protein>
<dbReference type="PANTHER" id="PTHR21016">
    <property type="entry name" value="BETA-AMYLOID BINDING PROTEIN-RELATED"/>
    <property type="match status" value="1"/>
</dbReference>
<evidence type="ECO:0000313" key="10">
    <source>
        <dbReference type="EMBL" id="KAH6869333.1"/>
    </source>
</evidence>
<dbReference type="PANTHER" id="PTHR21016:SF7">
    <property type="entry name" value="TM2 DOMAIN-CONTAINING PROTEIN 3"/>
    <property type="match status" value="1"/>
</dbReference>
<proteinExistence type="inferred from homology"/>
<keyword evidence="11" id="KW-1185">Reference proteome</keyword>
<evidence type="ECO:0000313" key="11">
    <source>
        <dbReference type="Proteomes" id="UP000777438"/>
    </source>
</evidence>
<evidence type="ECO:0000256" key="8">
    <source>
        <dbReference type="SAM" id="Phobius"/>
    </source>
</evidence>
<evidence type="ECO:0000259" key="9">
    <source>
        <dbReference type="Pfam" id="PF05154"/>
    </source>
</evidence>
<evidence type="ECO:0000256" key="3">
    <source>
        <dbReference type="ARBA" id="ARBA00022692"/>
    </source>
</evidence>
<gene>
    <name evidence="10" type="ORF">B0T10DRAFT_533903</name>
</gene>
<dbReference type="Pfam" id="PF05154">
    <property type="entry name" value="TM2"/>
    <property type="match status" value="1"/>
</dbReference>
<sequence>MATVTAKDITRGLRLVAGHWQHVTLCHAVLICGLLLKLTSTPSNLTKRDWGGWGERPQTEQCYKQERTATLLALYLGAFGADHWYARHWILAIFKLLTVGGFGIWAIVDVTLWIVGGYYGTPGCPGGSDREWLY</sequence>
<dbReference type="EMBL" id="JAGPYM010000074">
    <property type="protein sequence ID" value="KAH6869333.1"/>
    <property type="molecule type" value="Genomic_DNA"/>
</dbReference>
<feature type="domain" description="TM2" evidence="9">
    <location>
        <begin position="68"/>
        <end position="110"/>
    </location>
</feature>
<feature type="transmembrane region" description="Helical" evidence="8">
    <location>
        <begin position="89"/>
        <end position="108"/>
    </location>
</feature>
<accession>A0A9P9AGW7</accession>
<comment type="caution">
    <text evidence="10">The sequence shown here is derived from an EMBL/GenBank/DDBJ whole genome shotgun (WGS) entry which is preliminary data.</text>
</comment>
<evidence type="ECO:0000256" key="4">
    <source>
        <dbReference type="ARBA" id="ARBA00022729"/>
    </source>
</evidence>
<keyword evidence="4" id="KW-0732">Signal</keyword>
<evidence type="ECO:0000256" key="7">
    <source>
        <dbReference type="ARBA" id="ARBA00023180"/>
    </source>
</evidence>
<keyword evidence="7" id="KW-0325">Glycoprotein</keyword>
<comment type="subcellular location">
    <subcellularLocation>
        <location evidence="1">Membrane</location>
        <topology evidence="1">Multi-pass membrane protein</topology>
    </subcellularLocation>
</comment>
<dbReference type="Proteomes" id="UP000777438">
    <property type="component" value="Unassembled WGS sequence"/>
</dbReference>
<dbReference type="OrthoDB" id="408511at2759"/>
<dbReference type="AlphaFoldDB" id="A0A9P9AGW7"/>
<comment type="similarity">
    <text evidence="2">Belongs to the TM2 family.</text>
</comment>
<evidence type="ECO:0000256" key="6">
    <source>
        <dbReference type="ARBA" id="ARBA00023136"/>
    </source>
</evidence>
<keyword evidence="5 8" id="KW-1133">Transmembrane helix</keyword>
<evidence type="ECO:0000256" key="2">
    <source>
        <dbReference type="ARBA" id="ARBA00008284"/>
    </source>
</evidence>
<dbReference type="GO" id="GO:0016020">
    <property type="term" value="C:membrane"/>
    <property type="evidence" value="ECO:0007669"/>
    <property type="project" value="UniProtKB-SubCell"/>
</dbReference>
<dbReference type="InterPro" id="IPR050932">
    <property type="entry name" value="TM2D1-3-like"/>
</dbReference>
<dbReference type="InterPro" id="IPR007829">
    <property type="entry name" value="TM2"/>
</dbReference>
<evidence type="ECO:0000256" key="5">
    <source>
        <dbReference type="ARBA" id="ARBA00022989"/>
    </source>
</evidence>
<keyword evidence="6 8" id="KW-0472">Membrane</keyword>
<evidence type="ECO:0000256" key="1">
    <source>
        <dbReference type="ARBA" id="ARBA00004141"/>
    </source>
</evidence>
<reference evidence="10 11" key="1">
    <citation type="journal article" date="2021" name="Nat. Commun.">
        <title>Genetic determinants of endophytism in the Arabidopsis root mycobiome.</title>
        <authorList>
            <person name="Mesny F."/>
            <person name="Miyauchi S."/>
            <person name="Thiergart T."/>
            <person name="Pickel B."/>
            <person name="Atanasova L."/>
            <person name="Karlsson M."/>
            <person name="Huettel B."/>
            <person name="Barry K.W."/>
            <person name="Haridas S."/>
            <person name="Chen C."/>
            <person name="Bauer D."/>
            <person name="Andreopoulos W."/>
            <person name="Pangilinan J."/>
            <person name="LaButti K."/>
            <person name="Riley R."/>
            <person name="Lipzen A."/>
            <person name="Clum A."/>
            <person name="Drula E."/>
            <person name="Henrissat B."/>
            <person name="Kohler A."/>
            <person name="Grigoriev I.V."/>
            <person name="Martin F.M."/>
            <person name="Hacquard S."/>
        </authorList>
    </citation>
    <scope>NUCLEOTIDE SEQUENCE [LARGE SCALE GENOMIC DNA]</scope>
    <source>
        <strain evidence="10 11">MPI-CAGE-CH-0241</strain>
    </source>
</reference>